<gene>
    <name evidence="2" type="ORF">PMH09_15160</name>
</gene>
<dbReference type="EMBL" id="JAQOSQ010000016">
    <property type="protein sequence ID" value="MDJ1184524.1"/>
    <property type="molecule type" value="Genomic_DNA"/>
</dbReference>
<name>A0ABT7BZ89_9CYAN</name>
<sequence length="282" mass="31832">MVNSSSINLNLRSQRNRSFAQPMTKPAHLSSAFLKRLSVELTVSQLRSLSYVPALLIHYSFDLLGYPIEECLDRWMQQYRVNWLRLAIVEALYQGRYKGISIEQILALWQRRGQPICHFNHEFEQIVCSKLPEELLPFEAIVEAMETQLSLQQNGRPRLLEPVLEPESEPSLVPETEDKPTETDSDASSADSPSTPAPDDEQPSTPPPDLATPPESDEPKPLSALELLQSRLPDSPTQVQRSETQPPIDRFSPPLPASEFHLKLRSLAAEQETNESRSSPDN</sequence>
<keyword evidence="3" id="KW-1185">Reference proteome</keyword>
<evidence type="ECO:0000256" key="1">
    <source>
        <dbReference type="SAM" id="MobiDB-lite"/>
    </source>
</evidence>
<proteinExistence type="predicted"/>
<organism evidence="2 3">
    <name type="scientific">Roseofilum casamattae BLCC-M143</name>
    <dbReference type="NCBI Taxonomy" id="3022442"/>
    <lineage>
        <taxon>Bacteria</taxon>
        <taxon>Bacillati</taxon>
        <taxon>Cyanobacteriota</taxon>
        <taxon>Cyanophyceae</taxon>
        <taxon>Desertifilales</taxon>
        <taxon>Desertifilaceae</taxon>
        <taxon>Roseofilum</taxon>
        <taxon>Roseofilum casamattae</taxon>
    </lineage>
</organism>
<evidence type="ECO:0000313" key="2">
    <source>
        <dbReference type="EMBL" id="MDJ1184524.1"/>
    </source>
</evidence>
<accession>A0ABT7BZ89</accession>
<feature type="region of interest" description="Disordered" evidence="1">
    <location>
        <begin position="162"/>
        <end position="282"/>
    </location>
</feature>
<dbReference type="RefSeq" id="WP_283759180.1">
    <property type="nucleotide sequence ID" value="NZ_JAQOSQ010000016.1"/>
</dbReference>
<protein>
    <submittedName>
        <fullName evidence="2">Uncharacterized protein</fullName>
    </submittedName>
</protein>
<feature type="compositionally biased region" description="Low complexity" evidence="1">
    <location>
        <begin position="162"/>
        <end position="174"/>
    </location>
</feature>
<reference evidence="2 3" key="1">
    <citation type="submission" date="2023-01" db="EMBL/GenBank/DDBJ databases">
        <title>Novel diversity within Roseofilum (Cyanobacteria; Desertifilaceae) from marine benthic mats with descriptions of four novel species.</title>
        <authorList>
            <person name="Wang Y."/>
            <person name="Berthold D.E."/>
            <person name="Hu J."/>
            <person name="Lefler F.W."/>
            <person name="Laughinghouse H.D. IV."/>
        </authorList>
    </citation>
    <scope>NUCLEOTIDE SEQUENCE [LARGE SCALE GENOMIC DNA]</scope>
    <source>
        <strain evidence="2 3">BLCC-M143</strain>
    </source>
</reference>
<dbReference type="Proteomes" id="UP001232992">
    <property type="component" value="Unassembled WGS sequence"/>
</dbReference>
<evidence type="ECO:0000313" key="3">
    <source>
        <dbReference type="Proteomes" id="UP001232992"/>
    </source>
</evidence>
<feature type="compositionally biased region" description="Polar residues" evidence="1">
    <location>
        <begin position="235"/>
        <end position="245"/>
    </location>
</feature>
<comment type="caution">
    <text evidence="2">The sequence shown here is derived from an EMBL/GenBank/DDBJ whole genome shotgun (WGS) entry which is preliminary data.</text>
</comment>